<dbReference type="RefSeq" id="WP_097194673.1">
    <property type="nucleotide sequence ID" value="NZ_OBQI01000002.1"/>
</dbReference>
<proteinExistence type="predicted"/>
<evidence type="ECO:0000313" key="2">
    <source>
        <dbReference type="Proteomes" id="UP000219435"/>
    </source>
</evidence>
<protein>
    <submittedName>
        <fullName evidence="1">Uncharacterized protein</fullName>
    </submittedName>
</protein>
<evidence type="ECO:0000313" key="1">
    <source>
        <dbReference type="EMBL" id="SOC49142.1"/>
    </source>
</evidence>
<accession>A0A285V4V7</accession>
<name>A0A285V4V7_9ACTN</name>
<organism evidence="1 2">
    <name type="scientific">Blastococcus aggregatus</name>
    <dbReference type="NCBI Taxonomy" id="38502"/>
    <lineage>
        <taxon>Bacteria</taxon>
        <taxon>Bacillati</taxon>
        <taxon>Actinomycetota</taxon>
        <taxon>Actinomycetes</taxon>
        <taxon>Geodermatophilales</taxon>
        <taxon>Geodermatophilaceae</taxon>
        <taxon>Blastococcus</taxon>
    </lineage>
</organism>
<gene>
    <name evidence="1" type="ORF">SAMN05660748_1860</name>
</gene>
<keyword evidence="2" id="KW-1185">Reference proteome</keyword>
<sequence length="682" mass="69336">MTALVPDPVPLGPPPGDPRAIAALAGRLDRAGLLLGELGEQVTADGGAVPSWTGRDADAATARLLRAGALVREAAEGLVRAGTRLALHADLLEDARGRLARQRDAQEEDFAAAAARLGGVQDVSGTDTSGALEELRTREAARRRVAAAIREEVAEDAAATAAVLAGAGAVAVGAGRAGDGSAVLRHLAEVLPGWREVLMAQRGRAFAATLLADDGAVRQEQAARELLPEVGDPAVAAAVLTGLGPAGFRDVLRRLGEGSLSSGSALARVMAGVLGAPVPLADAAGVARVREGRLVDPGDHHTLDSDLVALGMGVVLAAGRGSPAAGPPLTTVREWGRQIVARERALGAERIVDHVRPGPAEAPPGDPLEEVLVRLATADDPAPAAALLRAVPTWSLLLERTWDDDGAAFAALVGRAAAEPGDVAVRAGLSALAVGLRDDGDPAGWTVDRGTAAAITPALAEAVAARPEVLTAPLLRDGGPGGDDRTLLRGLGYLGADPAAGPALDRGVAEAAVGLRGADHTGARDPAVAVIAGYTAVREYGQRLVHALDEFAAQEHAVHQQRITELLKAASDSVTAVRVAVAAVAVVRDLDGTWDGGRDDGQHLPVSEARRATGGAAGAAEAYAQVAGVLGTPTAPVSPGTDWIGLALEVVPGGDRLRDVVEQVHEQLTELWTEHREDAAGG</sequence>
<dbReference type="Proteomes" id="UP000219435">
    <property type="component" value="Unassembled WGS sequence"/>
</dbReference>
<dbReference type="EMBL" id="OBQI01000002">
    <property type="protein sequence ID" value="SOC49142.1"/>
    <property type="molecule type" value="Genomic_DNA"/>
</dbReference>
<dbReference type="AlphaFoldDB" id="A0A285V4V7"/>
<reference evidence="2" key="1">
    <citation type="submission" date="2017-08" db="EMBL/GenBank/DDBJ databases">
        <authorList>
            <person name="Varghese N."/>
            <person name="Submissions S."/>
        </authorList>
    </citation>
    <scope>NUCLEOTIDE SEQUENCE [LARGE SCALE GENOMIC DNA]</scope>
    <source>
        <strain evidence="2">DSM 4725</strain>
    </source>
</reference>